<dbReference type="AlphaFoldDB" id="A0A0J9FJ27"/>
<dbReference type="RefSeq" id="WP_048939368.1">
    <property type="nucleotide sequence ID" value="NZ_CP020925.1"/>
</dbReference>
<name>A0A0J9FJ27_SPHYA</name>
<organism evidence="1 2">
    <name type="scientific">Sphingobium yanoikuyae</name>
    <name type="common">Sphingomonas yanoikuyae</name>
    <dbReference type="NCBI Taxonomy" id="13690"/>
    <lineage>
        <taxon>Bacteria</taxon>
        <taxon>Pseudomonadati</taxon>
        <taxon>Pseudomonadota</taxon>
        <taxon>Alphaproteobacteria</taxon>
        <taxon>Sphingomonadales</taxon>
        <taxon>Sphingomonadaceae</taxon>
        <taxon>Sphingobium</taxon>
    </lineage>
</organism>
<sequence>MQISGKLARAARALVEWPRDHVARLAGIDTPMLADFEAGRADPGDDAKARLRLVLEQGGAVFLPEDGEQGAGVRLKFTARDVRAINRMEGEGGPVGNDDV</sequence>
<protein>
    <submittedName>
        <fullName evidence="1">DNA-binding protein</fullName>
    </submittedName>
</protein>
<dbReference type="GO" id="GO:0003677">
    <property type="term" value="F:DNA binding"/>
    <property type="evidence" value="ECO:0007669"/>
    <property type="project" value="UniProtKB-KW"/>
</dbReference>
<dbReference type="EMBL" id="CP020925">
    <property type="protein sequence ID" value="ATP19123.1"/>
    <property type="molecule type" value="Genomic_DNA"/>
</dbReference>
<dbReference type="Gene3D" id="1.10.260.40">
    <property type="entry name" value="lambda repressor-like DNA-binding domains"/>
    <property type="match status" value="1"/>
</dbReference>
<gene>
    <name evidence="1" type="ORF">BV87_12375</name>
</gene>
<reference evidence="1 2" key="1">
    <citation type="submission" date="2017-04" db="EMBL/GenBank/DDBJ databases">
        <title>Characterization, genome and methylation analysis of a phthalic acid esters degrading strain Sphingobium yanoikuyae SHJ.</title>
        <authorList>
            <person name="Feng L."/>
        </authorList>
    </citation>
    <scope>NUCLEOTIDE SEQUENCE [LARGE SCALE GENOMIC DNA]</scope>
    <source>
        <strain evidence="1 2">SHJ</strain>
    </source>
</reference>
<evidence type="ECO:0000313" key="1">
    <source>
        <dbReference type="EMBL" id="ATP19123.1"/>
    </source>
</evidence>
<accession>A0A0J9FJ27</accession>
<keyword evidence="1" id="KW-0238">DNA-binding</keyword>
<evidence type="ECO:0000313" key="2">
    <source>
        <dbReference type="Proteomes" id="UP000037029"/>
    </source>
</evidence>
<proteinExistence type="predicted"/>
<dbReference type="InterPro" id="IPR010982">
    <property type="entry name" value="Lambda_DNA-bd_dom_sf"/>
</dbReference>
<dbReference type="Proteomes" id="UP000037029">
    <property type="component" value="Chromosome"/>
</dbReference>